<dbReference type="Gene3D" id="2.30.30.60">
    <property type="match status" value="1"/>
</dbReference>
<evidence type="ECO:0000313" key="9">
    <source>
        <dbReference type="Proteomes" id="UP000294360"/>
    </source>
</evidence>
<dbReference type="InterPro" id="IPR014710">
    <property type="entry name" value="RmlC-like_jellyroll"/>
</dbReference>
<sequence length="506" mass="54374">MPPWPPVIANHPQIAVAIGALFVAALSLLILSFRRDAMWRLAGRIGLFIALTAVLVSQGIEPYLPSGEPAPGATGQTGVYLLEILWWVALARSLVGIVDAFVIFERRPHESRLFQQLIAGLIYLGVLLAIVGNVFNVPVGALFATSGAVAIIAGLALQSTLADVFSGIAINLGRSYRIGDWIIIDGGIEGKIVEANWQAVHFLTASHDLAIIPNSVLAKAKLINVSYPDEAHVVTTAVRLEPTIPPSHFVDIALEVLASCNVILHDPAPNVAIKSLSASAIELELRYRIPNRSVVDDARNEVLDRVFRHAAAAGLKFAPALGDVVPPATGAEATQPMRTPERIIKNLPLFSSLGNEHITLLAEKMKRTEYAAGEPVIERGAVSQTLAILQSGALALYHEVNGREHELVRLAPGDYFGEGGLLLGEPQHGTIRALTRAVVYEIKADDLAPVLRERLTLSQELGQALARRSAMQAADEAAGSGRAEHSAKRLADRIRELFQLDLSSSR</sequence>
<dbReference type="GO" id="GO:0008381">
    <property type="term" value="F:mechanosensitive monoatomic ion channel activity"/>
    <property type="evidence" value="ECO:0007669"/>
    <property type="project" value="InterPro"/>
</dbReference>
<dbReference type="Gene3D" id="3.30.70.100">
    <property type="match status" value="1"/>
</dbReference>
<evidence type="ECO:0000256" key="4">
    <source>
        <dbReference type="ARBA" id="ARBA00022989"/>
    </source>
</evidence>
<dbReference type="Proteomes" id="UP000294360">
    <property type="component" value="Chromosome"/>
</dbReference>
<dbReference type="EMBL" id="LR536450">
    <property type="protein sequence ID" value="VFU09665.1"/>
    <property type="molecule type" value="Genomic_DNA"/>
</dbReference>
<comment type="function">
    <text evidence="6">Mechanosensitive channel that participates in the regulation of osmotic pressure changes within the cell, opening in response to stretch forces in the membrane lipid bilayer, without the need for other proteins. Contributes to normal resistance to hypoosmotic shock. Forms an ion channel of 1.0 nanosiemens conductance with a slight preference for anions.</text>
</comment>
<keyword evidence="6" id="KW-0997">Cell inner membrane</keyword>
<keyword evidence="3 6" id="KW-0812">Transmembrane</keyword>
<dbReference type="InterPro" id="IPR000595">
    <property type="entry name" value="cNMP-bd_dom"/>
</dbReference>
<dbReference type="Gene3D" id="1.10.287.1260">
    <property type="match status" value="1"/>
</dbReference>
<evidence type="ECO:0000256" key="6">
    <source>
        <dbReference type="RuleBase" id="RU369025"/>
    </source>
</evidence>
<dbReference type="OrthoDB" id="9775207at2"/>
<feature type="transmembrane region" description="Helical" evidence="6">
    <location>
        <begin position="12"/>
        <end position="33"/>
    </location>
</feature>
<evidence type="ECO:0000259" key="7">
    <source>
        <dbReference type="PROSITE" id="PS50042"/>
    </source>
</evidence>
<dbReference type="InterPro" id="IPR011066">
    <property type="entry name" value="MscS_channel_C_sf"/>
</dbReference>
<gene>
    <name evidence="8" type="ORF">MTUNDRAET4_2778</name>
</gene>
<dbReference type="Pfam" id="PF00924">
    <property type="entry name" value="MS_channel_2nd"/>
    <property type="match status" value="1"/>
</dbReference>
<dbReference type="RefSeq" id="WP_134490115.1">
    <property type="nucleotide sequence ID" value="NZ_CP139089.1"/>
</dbReference>
<keyword evidence="6" id="KW-0407">Ion channel</keyword>
<dbReference type="KEGG" id="mtun:MTUNDRAET4_2778"/>
<dbReference type="SUPFAM" id="SSF51206">
    <property type="entry name" value="cAMP-binding domain-like"/>
    <property type="match status" value="1"/>
</dbReference>
<comment type="similarity">
    <text evidence="6">Belongs to the MscS (TC 1.A.23) family.</text>
</comment>
<dbReference type="PANTHER" id="PTHR30221">
    <property type="entry name" value="SMALL-CONDUCTANCE MECHANOSENSITIVE CHANNEL"/>
    <property type="match status" value="1"/>
</dbReference>
<evidence type="ECO:0000256" key="5">
    <source>
        <dbReference type="ARBA" id="ARBA00023136"/>
    </source>
</evidence>
<dbReference type="Pfam" id="PF00027">
    <property type="entry name" value="cNMP_binding"/>
    <property type="match status" value="1"/>
</dbReference>
<dbReference type="CDD" id="cd00038">
    <property type="entry name" value="CAP_ED"/>
    <property type="match status" value="1"/>
</dbReference>
<dbReference type="SUPFAM" id="SSF50182">
    <property type="entry name" value="Sm-like ribonucleoproteins"/>
    <property type="match status" value="1"/>
</dbReference>
<protein>
    <recommendedName>
        <fullName evidence="6">Small-conductance mechanosensitive channel</fullName>
    </recommendedName>
</protein>
<evidence type="ECO:0000313" key="8">
    <source>
        <dbReference type="EMBL" id="VFU09665.1"/>
    </source>
</evidence>
<dbReference type="SUPFAM" id="SSF82689">
    <property type="entry name" value="Mechanosensitive channel protein MscS (YggB), C-terminal domain"/>
    <property type="match status" value="1"/>
</dbReference>
<dbReference type="InterPro" id="IPR018490">
    <property type="entry name" value="cNMP-bd_dom_sf"/>
</dbReference>
<feature type="domain" description="Cyclic nucleotide-binding" evidence="7">
    <location>
        <begin position="349"/>
        <end position="468"/>
    </location>
</feature>
<dbReference type="InterPro" id="IPR016846">
    <property type="entry name" value="cNMP-bd_ion_channel"/>
</dbReference>
<dbReference type="InterPro" id="IPR023408">
    <property type="entry name" value="MscS_beta-dom_sf"/>
</dbReference>
<dbReference type="InterPro" id="IPR010920">
    <property type="entry name" value="LSM_dom_sf"/>
</dbReference>
<feature type="transmembrane region" description="Helical" evidence="6">
    <location>
        <begin position="84"/>
        <end position="104"/>
    </location>
</feature>
<comment type="subunit">
    <text evidence="6">Homoheptamer.</text>
</comment>
<dbReference type="GO" id="GO:0005886">
    <property type="term" value="C:plasma membrane"/>
    <property type="evidence" value="ECO:0007669"/>
    <property type="project" value="UniProtKB-SubCell"/>
</dbReference>
<feature type="transmembrane region" description="Helical" evidence="6">
    <location>
        <begin position="45"/>
        <end position="64"/>
    </location>
</feature>
<dbReference type="AlphaFoldDB" id="A0A4U8Z2T7"/>
<comment type="subcellular location">
    <subcellularLocation>
        <location evidence="6">Cell inner membrane</location>
        <topology evidence="6">Multi-pass membrane protein</topology>
    </subcellularLocation>
    <subcellularLocation>
        <location evidence="1">Cell membrane</location>
        <topology evidence="1">Multi-pass membrane protein</topology>
    </subcellularLocation>
</comment>
<proteinExistence type="inferred from homology"/>
<organism evidence="8 9">
    <name type="scientific">Methylocella tundrae</name>
    <dbReference type="NCBI Taxonomy" id="227605"/>
    <lineage>
        <taxon>Bacteria</taxon>
        <taxon>Pseudomonadati</taxon>
        <taxon>Pseudomonadota</taxon>
        <taxon>Alphaproteobacteria</taxon>
        <taxon>Hyphomicrobiales</taxon>
        <taxon>Beijerinckiaceae</taxon>
        <taxon>Methylocella</taxon>
    </lineage>
</organism>
<name>A0A4U8Z2T7_METTU</name>
<dbReference type="PROSITE" id="PS50042">
    <property type="entry name" value="CNMP_BINDING_3"/>
    <property type="match status" value="1"/>
</dbReference>
<keyword evidence="4 6" id="KW-1133">Transmembrane helix</keyword>
<dbReference type="PANTHER" id="PTHR30221:SF1">
    <property type="entry name" value="SMALL-CONDUCTANCE MECHANOSENSITIVE CHANNEL"/>
    <property type="match status" value="1"/>
</dbReference>
<dbReference type="Gene3D" id="2.60.120.10">
    <property type="entry name" value="Jelly Rolls"/>
    <property type="match status" value="1"/>
</dbReference>
<dbReference type="SMART" id="SM00100">
    <property type="entry name" value="cNMP"/>
    <property type="match status" value="1"/>
</dbReference>
<keyword evidence="6" id="KW-0813">Transport</keyword>
<dbReference type="InterPro" id="IPR006685">
    <property type="entry name" value="MscS_channel_2nd"/>
</dbReference>
<dbReference type="InterPro" id="IPR045275">
    <property type="entry name" value="MscS_archaea/bacteria_type"/>
</dbReference>
<evidence type="ECO:0000256" key="2">
    <source>
        <dbReference type="ARBA" id="ARBA00022475"/>
    </source>
</evidence>
<evidence type="ECO:0000256" key="3">
    <source>
        <dbReference type="ARBA" id="ARBA00022692"/>
    </source>
</evidence>
<feature type="transmembrane region" description="Helical" evidence="6">
    <location>
        <begin position="116"/>
        <end position="135"/>
    </location>
</feature>
<evidence type="ECO:0000256" key="1">
    <source>
        <dbReference type="ARBA" id="ARBA00004651"/>
    </source>
</evidence>
<reference evidence="8 9" key="1">
    <citation type="submission" date="2019-03" db="EMBL/GenBank/DDBJ databases">
        <authorList>
            <person name="Kox A.R. M."/>
        </authorList>
    </citation>
    <scope>NUCLEOTIDE SEQUENCE [LARGE SCALE GENOMIC DNA]</scope>
    <source>
        <strain evidence="8">MTUNDRAET4 annotated genome</strain>
    </source>
</reference>
<keyword evidence="2" id="KW-1003">Cell membrane</keyword>
<keyword evidence="5 6" id="KW-0472">Membrane</keyword>
<accession>A0A4U8Z2T7</accession>
<dbReference type="PIRSF" id="PIRSF026673">
    <property type="entry name" value="UCP026673_ion_chan"/>
    <property type="match status" value="1"/>
</dbReference>
<keyword evidence="6" id="KW-0406">Ion transport</keyword>